<protein>
    <submittedName>
        <fullName evidence="4">MSP domain-containing protein</fullName>
    </submittedName>
</protein>
<sequence length="118" mass="13116">MSFLTLASRISLEVYPRKAEFMAFGGATKHVLVNKGYTRIAVKVKCSNNKLYKVSPVYSFIDPGASQDLEILRNEGEARIDKLVLVYKRALPDDQDPKATFTSVTGCHKIVLPLIVLS</sequence>
<dbReference type="InterPro" id="IPR000535">
    <property type="entry name" value="MSP_dom"/>
</dbReference>
<organism evidence="4">
    <name type="scientific">Enterobius vermicularis</name>
    <name type="common">Human pinworm</name>
    <dbReference type="NCBI Taxonomy" id="51028"/>
    <lineage>
        <taxon>Eukaryota</taxon>
        <taxon>Metazoa</taxon>
        <taxon>Ecdysozoa</taxon>
        <taxon>Nematoda</taxon>
        <taxon>Chromadorea</taxon>
        <taxon>Rhabditida</taxon>
        <taxon>Spirurina</taxon>
        <taxon>Oxyuridomorpha</taxon>
        <taxon>Oxyuroidea</taxon>
        <taxon>Oxyuridae</taxon>
        <taxon>Enterobius</taxon>
    </lineage>
</organism>
<proteinExistence type="predicted"/>
<dbReference type="Pfam" id="PF00635">
    <property type="entry name" value="Motile_Sperm"/>
    <property type="match status" value="1"/>
</dbReference>
<evidence type="ECO:0000313" key="4">
    <source>
        <dbReference type="WBParaSite" id="EVEC_0001037501-mRNA-1"/>
    </source>
</evidence>
<keyword evidence="3" id="KW-1185">Reference proteome</keyword>
<dbReference type="OrthoDB" id="5811223at2759"/>
<dbReference type="InterPro" id="IPR013783">
    <property type="entry name" value="Ig-like_fold"/>
</dbReference>
<dbReference type="Gene3D" id="2.60.40.10">
    <property type="entry name" value="Immunoglobulins"/>
    <property type="match status" value="1"/>
</dbReference>
<evidence type="ECO:0000313" key="2">
    <source>
        <dbReference type="EMBL" id="VDD94969.1"/>
    </source>
</evidence>
<reference evidence="4" key="1">
    <citation type="submission" date="2017-02" db="UniProtKB">
        <authorList>
            <consortium name="WormBaseParasite"/>
        </authorList>
    </citation>
    <scope>IDENTIFICATION</scope>
</reference>
<dbReference type="PANTHER" id="PTHR22947">
    <property type="entry name" value="MAJOR SPERM PROTEIN"/>
    <property type="match status" value="1"/>
</dbReference>
<feature type="domain" description="MSP" evidence="1">
    <location>
        <begin position="11"/>
        <end position="118"/>
    </location>
</feature>
<dbReference type="PANTHER" id="PTHR22947:SF11">
    <property type="entry name" value="MAJOR SPERM PROTEIN"/>
    <property type="match status" value="1"/>
</dbReference>
<dbReference type="InterPro" id="IPR008962">
    <property type="entry name" value="PapD-like_sf"/>
</dbReference>
<accession>A0A0N4VHS4</accession>
<dbReference type="EMBL" id="UXUI01010253">
    <property type="protein sequence ID" value="VDD94969.1"/>
    <property type="molecule type" value="Genomic_DNA"/>
</dbReference>
<gene>
    <name evidence="2" type="ORF">EVEC_LOCUS9720</name>
</gene>
<reference evidence="2 3" key="2">
    <citation type="submission" date="2018-10" db="EMBL/GenBank/DDBJ databases">
        <authorList>
            <consortium name="Pathogen Informatics"/>
        </authorList>
    </citation>
    <scope>NUCLEOTIDE SEQUENCE [LARGE SCALE GENOMIC DNA]</scope>
</reference>
<evidence type="ECO:0000259" key="1">
    <source>
        <dbReference type="PROSITE" id="PS50202"/>
    </source>
</evidence>
<dbReference type="SUPFAM" id="SSF49354">
    <property type="entry name" value="PapD-like"/>
    <property type="match status" value="1"/>
</dbReference>
<dbReference type="AlphaFoldDB" id="A0A0N4VHS4"/>
<evidence type="ECO:0000313" key="3">
    <source>
        <dbReference type="Proteomes" id="UP000274131"/>
    </source>
</evidence>
<dbReference type="PROSITE" id="PS50202">
    <property type="entry name" value="MSP"/>
    <property type="match status" value="1"/>
</dbReference>
<name>A0A0N4VHS4_ENTVE</name>
<dbReference type="WBParaSite" id="EVEC_0001037501-mRNA-1">
    <property type="protein sequence ID" value="EVEC_0001037501-mRNA-1"/>
    <property type="gene ID" value="EVEC_0001037501"/>
</dbReference>
<dbReference type="Proteomes" id="UP000274131">
    <property type="component" value="Unassembled WGS sequence"/>
</dbReference>
<dbReference type="InterPro" id="IPR051774">
    <property type="entry name" value="Sperm-specific_class_P"/>
</dbReference>